<comment type="caution">
    <text evidence="1">The sequence shown here is derived from an EMBL/GenBank/DDBJ whole genome shotgun (WGS) entry which is preliminary data.</text>
</comment>
<name>A0ACC2GAS7_DALPE</name>
<proteinExistence type="predicted"/>
<gene>
    <name evidence="1" type="ORF">DPEC_G00183090</name>
</gene>
<evidence type="ECO:0000313" key="1">
    <source>
        <dbReference type="EMBL" id="KAJ8000701.1"/>
    </source>
</evidence>
<dbReference type="EMBL" id="CM055742">
    <property type="protein sequence ID" value="KAJ8000701.1"/>
    <property type="molecule type" value="Genomic_DNA"/>
</dbReference>
<organism evidence="1 2">
    <name type="scientific">Dallia pectoralis</name>
    <name type="common">Alaska blackfish</name>
    <dbReference type="NCBI Taxonomy" id="75939"/>
    <lineage>
        <taxon>Eukaryota</taxon>
        <taxon>Metazoa</taxon>
        <taxon>Chordata</taxon>
        <taxon>Craniata</taxon>
        <taxon>Vertebrata</taxon>
        <taxon>Euteleostomi</taxon>
        <taxon>Actinopterygii</taxon>
        <taxon>Neopterygii</taxon>
        <taxon>Teleostei</taxon>
        <taxon>Protacanthopterygii</taxon>
        <taxon>Esociformes</taxon>
        <taxon>Umbridae</taxon>
        <taxon>Dallia</taxon>
    </lineage>
</organism>
<reference evidence="1" key="1">
    <citation type="submission" date="2021-05" db="EMBL/GenBank/DDBJ databases">
        <authorList>
            <person name="Pan Q."/>
            <person name="Jouanno E."/>
            <person name="Zahm M."/>
            <person name="Klopp C."/>
            <person name="Cabau C."/>
            <person name="Louis A."/>
            <person name="Berthelot C."/>
            <person name="Parey E."/>
            <person name="Roest Crollius H."/>
            <person name="Montfort J."/>
            <person name="Robinson-Rechavi M."/>
            <person name="Bouchez O."/>
            <person name="Lampietro C."/>
            <person name="Lopez Roques C."/>
            <person name="Donnadieu C."/>
            <person name="Postlethwait J."/>
            <person name="Bobe J."/>
            <person name="Dillon D."/>
            <person name="Chandos A."/>
            <person name="von Hippel F."/>
            <person name="Guiguen Y."/>
        </authorList>
    </citation>
    <scope>NUCLEOTIDE SEQUENCE</scope>
    <source>
        <strain evidence="1">YG-Jan2019</strain>
    </source>
</reference>
<sequence length="236" mass="27026">MLLYRPDKFCRIILGCGVLHNVAHRHGIPLALLGKCTLERDPGGRRRGTLMTGFVTVLLLFILSRERKKKKSVQCICVFWGFQYNQHQNPNIEASHLFILLSCLAAITCMPMATAAVMNEIGKDNIMEFQKLLETLARTIQNSSASLYAPANNEIQGICIYKFMHCYLLELEVILYETFENHDQTLDAIYHLKGQLQKQQQFNSPSCLRCEEQTVVNSATFLNNFKLFLERINSTF</sequence>
<dbReference type="Proteomes" id="UP001157502">
    <property type="component" value="Chromosome 15"/>
</dbReference>
<accession>A0ACC2GAS7</accession>
<protein>
    <submittedName>
        <fullName evidence="1">Uncharacterized protein</fullName>
    </submittedName>
</protein>
<evidence type="ECO:0000313" key="2">
    <source>
        <dbReference type="Proteomes" id="UP001157502"/>
    </source>
</evidence>
<keyword evidence="2" id="KW-1185">Reference proteome</keyword>